<evidence type="ECO:0000313" key="2">
    <source>
        <dbReference type="Proteomes" id="UP001162162"/>
    </source>
</evidence>
<evidence type="ECO:0000313" key="1">
    <source>
        <dbReference type="EMBL" id="KAJ8937676.1"/>
    </source>
</evidence>
<gene>
    <name evidence="1" type="ORF">NQ318_002346</name>
</gene>
<accession>A0AAV8XFY7</accession>
<sequence length="159" mass="18535">MLKSNFLHECVDDLLGKRIANFDNYNSGDIEWTKDDYDKTRKCVQHLYRQCIIENNFHLDKEISPNLEEAIRNCYEIRKDAIFQWVAKECVLNLGHNLVDNIDWKLKWILGTSDLATVREPLLQRDGAPSYNYVLITSFQTSWETSKDKSGSTMATEIP</sequence>
<name>A0AAV8XFY7_9CUCU</name>
<protein>
    <submittedName>
        <fullName evidence="1">Uncharacterized protein</fullName>
    </submittedName>
</protein>
<dbReference type="EMBL" id="JAPWTK010000629">
    <property type="protein sequence ID" value="KAJ8937676.1"/>
    <property type="molecule type" value="Genomic_DNA"/>
</dbReference>
<dbReference type="AlphaFoldDB" id="A0AAV8XFY7"/>
<comment type="caution">
    <text evidence="1">The sequence shown here is derived from an EMBL/GenBank/DDBJ whole genome shotgun (WGS) entry which is preliminary data.</text>
</comment>
<dbReference type="Proteomes" id="UP001162162">
    <property type="component" value="Unassembled WGS sequence"/>
</dbReference>
<keyword evidence="2" id="KW-1185">Reference proteome</keyword>
<organism evidence="1 2">
    <name type="scientific">Aromia moschata</name>
    <dbReference type="NCBI Taxonomy" id="1265417"/>
    <lineage>
        <taxon>Eukaryota</taxon>
        <taxon>Metazoa</taxon>
        <taxon>Ecdysozoa</taxon>
        <taxon>Arthropoda</taxon>
        <taxon>Hexapoda</taxon>
        <taxon>Insecta</taxon>
        <taxon>Pterygota</taxon>
        <taxon>Neoptera</taxon>
        <taxon>Endopterygota</taxon>
        <taxon>Coleoptera</taxon>
        <taxon>Polyphaga</taxon>
        <taxon>Cucujiformia</taxon>
        <taxon>Chrysomeloidea</taxon>
        <taxon>Cerambycidae</taxon>
        <taxon>Cerambycinae</taxon>
        <taxon>Callichromatini</taxon>
        <taxon>Aromia</taxon>
    </lineage>
</organism>
<proteinExistence type="predicted"/>
<reference evidence="1" key="1">
    <citation type="journal article" date="2023" name="Insect Mol. Biol.">
        <title>Genome sequencing provides insights into the evolution of gene families encoding plant cell wall-degrading enzymes in longhorned beetles.</title>
        <authorList>
            <person name="Shin N.R."/>
            <person name="Okamura Y."/>
            <person name="Kirsch R."/>
            <person name="Pauchet Y."/>
        </authorList>
    </citation>
    <scope>NUCLEOTIDE SEQUENCE</scope>
    <source>
        <strain evidence="1">AMC_N1</strain>
    </source>
</reference>